<dbReference type="InterPro" id="IPR029071">
    <property type="entry name" value="Ubiquitin-like_domsf"/>
</dbReference>
<dbReference type="OrthoDB" id="10007451at2759"/>
<dbReference type="GO" id="GO:0030877">
    <property type="term" value="C:beta-catenin destruction complex"/>
    <property type="evidence" value="ECO:0007669"/>
    <property type="project" value="TreeGrafter"/>
</dbReference>
<dbReference type="GO" id="GO:0032436">
    <property type="term" value="P:positive regulation of proteasomal ubiquitin-dependent protein catabolic process"/>
    <property type="evidence" value="ECO:0007669"/>
    <property type="project" value="TreeGrafter"/>
</dbReference>
<feature type="domain" description="DIX" evidence="3">
    <location>
        <begin position="1"/>
        <end position="82"/>
    </location>
</feature>
<dbReference type="KEGG" id="lgi:LOTGIDRAFT_98136"/>
<gene>
    <name evidence="4" type="ORF">LOTGIDRAFT_98136</name>
</gene>
<dbReference type="GO" id="GO:0016055">
    <property type="term" value="P:Wnt signaling pathway"/>
    <property type="evidence" value="ECO:0007669"/>
    <property type="project" value="UniProtKB-KW"/>
</dbReference>
<dbReference type="GO" id="GO:0048468">
    <property type="term" value="P:cell development"/>
    <property type="evidence" value="ECO:0007669"/>
    <property type="project" value="TreeGrafter"/>
</dbReference>
<dbReference type="GeneID" id="20253209"/>
<dbReference type="GO" id="GO:0008013">
    <property type="term" value="F:beta-catenin binding"/>
    <property type="evidence" value="ECO:0007669"/>
    <property type="project" value="TreeGrafter"/>
</dbReference>
<dbReference type="GO" id="GO:0031625">
    <property type="term" value="F:ubiquitin protein ligase binding"/>
    <property type="evidence" value="ECO:0007669"/>
    <property type="project" value="TreeGrafter"/>
</dbReference>
<organism evidence="4 5">
    <name type="scientific">Lottia gigantea</name>
    <name type="common">Giant owl limpet</name>
    <dbReference type="NCBI Taxonomy" id="225164"/>
    <lineage>
        <taxon>Eukaryota</taxon>
        <taxon>Metazoa</taxon>
        <taxon>Spiralia</taxon>
        <taxon>Lophotrochozoa</taxon>
        <taxon>Mollusca</taxon>
        <taxon>Gastropoda</taxon>
        <taxon>Patellogastropoda</taxon>
        <taxon>Lottioidea</taxon>
        <taxon>Lottiidae</taxon>
        <taxon>Lottia</taxon>
    </lineage>
</organism>
<feature type="non-terminal residue" evidence="4">
    <location>
        <position position="82"/>
    </location>
</feature>
<dbReference type="SUPFAM" id="SSF54236">
    <property type="entry name" value="Ubiquitin-like"/>
    <property type="match status" value="1"/>
</dbReference>
<dbReference type="Gene3D" id="2.40.240.130">
    <property type="match status" value="1"/>
</dbReference>
<dbReference type="PANTHER" id="PTHR46102">
    <property type="entry name" value="AXIN"/>
    <property type="match status" value="1"/>
</dbReference>
<dbReference type="Pfam" id="PF00778">
    <property type="entry name" value="DIX"/>
    <property type="match status" value="1"/>
</dbReference>
<keyword evidence="5" id="KW-1185">Reference proteome</keyword>
<dbReference type="GO" id="GO:0005634">
    <property type="term" value="C:nucleus"/>
    <property type="evidence" value="ECO:0007669"/>
    <property type="project" value="TreeGrafter"/>
</dbReference>
<dbReference type="CTD" id="20253209"/>
<dbReference type="PANTHER" id="PTHR46102:SF2">
    <property type="entry name" value="AXIN"/>
    <property type="match status" value="1"/>
</dbReference>
<dbReference type="PROSITE" id="PS50841">
    <property type="entry name" value="DIX"/>
    <property type="match status" value="1"/>
</dbReference>
<keyword evidence="1 2" id="KW-0879">Wnt signaling pathway</keyword>
<dbReference type="RefSeq" id="XP_009060257.1">
    <property type="nucleotide sequence ID" value="XM_009062009.1"/>
</dbReference>
<reference evidence="4 5" key="1">
    <citation type="journal article" date="2013" name="Nature">
        <title>Insights into bilaterian evolution from three spiralian genomes.</title>
        <authorList>
            <person name="Simakov O."/>
            <person name="Marletaz F."/>
            <person name="Cho S.J."/>
            <person name="Edsinger-Gonzales E."/>
            <person name="Havlak P."/>
            <person name="Hellsten U."/>
            <person name="Kuo D.H."/>
            <person name="Larsson T."/>
            <person name="Lv J."/>
            <person name="Arendt D."/>
            <person name="Savage R."/>
            <person name="Osoegawa K."/>
            <person name="de Jong P."/>
            <person name="Grimwood J."/>
            <person name="Chapman J.A."/>
            <person name="Shapiro H."/>
            <person name="Aerts A."/>
            <person name="Otillar R.P."/>
            <person name="Terry A.Y."/>
            <person name="Boore J.L."/>
            <person name="Grigoriev I.V."/>
            <person name="Lindberg D.R."/>
            <person name="Seaver E.C."/>
            <person name="Weisblat D.A."/>
            <person name="Putnam N.H."/>
            <person name="Rokhsar D.S."/>
        </authorList>
    </citation>
    <scope>NUCLEOTIDE SEQUENCE [LARGE SCALE GENOMIC DNA]</scope>
</reference>
<dbReference type="GO" id="GO:0005886">
    <property type="term" value="C:plasma membrane"/>
    <property type="evidence" value="ECO:0007669"/>
    <property type="project" value="TreeGrafter"/>
</dbReference>
<name>V4A7E4_LOTGI</name>
<dbReference type="GO" id="GO:0060090">
    <property type="term" value="F:molecular adaptor activity"/>
    <property type="evidence" value="ECO:0007669"/>
    <property type="project" value="TreeGrafter"/>
</dbReference>
<dbReference type="InterPro" id="IPR043581">
    <property type="entry name" value="Axin-like"/>
</dbReference>
<dbReference type="AlphaFoldDB" id="V4A7E4"/>
<accession>V4A7E4</accession>
<sequence>NTTVVGIYFGAEPIPYRHTLPGRNITLGQFKTLITKKGTFKYFFKRDSDEFGEGAVFEQISDDSVVLPMWENKIVAKVDKIE</sequence>
<dbReference type="OMA" id="MWENKIL"/>
<evidence type="ECO:0000259" key="3">
    <source>
        <dbReference type="PROSITE" id="PS50841"/>
    </source>
</evidence>
<evidence type="ECO:0000256" key="2">
    <source>
        <dbReference type="PROSITE-ProRule" id="PRU00069"/>
    </source>
</evidence>
<evidence type="ECO:0000256" key="1">
    <source>
        <dbReference type="ARBA" id="ARBA00022687"/>
    </source>
</evidence>
<dbReference type="STRING" id="225164.V4A7E4"/>
<proteinExistence type="predicted"/>
<protein>
    <recommendedName>
        <fullName evidence="3">DIX domain-containing protein</fullName>
    </recommendedName>
</protein>
<dbReference type="InterPro" id="IPR038207">
    <property type="entry name" value="DIX_dom_sf"/>
</dbReference>
<dbReference type="HOGENOM" id="CLU_173542_0_0_1"/>
<dbReference type="InterPro" id="IPR001158">
    <property type="entry name" value="DIX"/>
</dbReference>
<evidence type="ECO:0000313" key="4">
    <source>
        <dbReference type="EMBL" id="ESO89221.1"/>
    </source>
</evidence>
<dbReference type="GO" id="GO:0090090">
    <property type="term" value="P:negative regulation of canonical Wnt signaling pathway"/>
    <property type="evidence" value="ECO:0007669"/>
    <property type="project" value="InterPro"/>
</dbReference>
<feature type="non-terminal residue" evidence="4">
    <location>
        <position position="1"/>
    </location>
</feature>
<dbReference type="Proteomes" id="UP000030746">
    <property type="component" value="Unassembled WGS sequence"/>
</dbReference>
<dbReference type="GO" id="GO:0019901">
    <property type="term" value="F:protein kinase binding"/>
    <property type="evidence" value="ECO:0007669"/>
    <property type="project" value="TreeGrafter"/>
</dbReference>
<evidence type="ECO:0000313" key="5">
    <source>
        <dbReference type="Proteomes" id="UP000030746"/>
    </source>
</evidence>
<dbReference type="EMBL" id="KB202619">
    <property type="protein sequence ID" value="ESO89221.1"/>
    <property type="molecule type" value="Genomic_DNA"/>
</dbReference>
<dbReference type="SMART" id="SM00021">
    <property type="entry name" value="DAX"/>
    <property type="match status" value="1"/>
</dbReference>